<dbReference type="Gene3D" id="3.30.70.20">
    <property type="match status" value="2"/>
</dbReference>
<evidence type="ECO:0000259" key="4">
    <source>
        <dbReference type="PROSITE" id="PS50042"/>
    </source>
</evidence>
<keyword evidence="1" id="KW-0479">Metal-binding</keyword>
<dbReference type="AlphaFoldDB" id="D7DQD5"/>
<name>D7DQD5_METV0</name>
<dbReference type="GO" id="GO:0003700">
    <property type="term" value="F:DNA-binding transcription factor activity"/>
    <property type="evidence" value="ECO:0007669"/>
    <property type="project" value="TreeGrafter"/>
</dbReference>
<dbReference type="SUPFAM" id="SSF51905">
    <property type="entry name" value="FAD/NAD(P)-binding domain"/>
    <property type="match status" value="1"/>
</dbReference>
<dbReference type="GO" id="GO:0006281">
    <property type="term" value="P:DNA repair"/>
    <property type="evidence" value="ECO:0007669"/>
    <property type="project" value="InterPro"/>
</dbReference>
<dbReference type="Pfam" id="PF13247">
    <property type="entry name" value="Fer4_11"/>
    <property type="match status" value="1"/>
</dbReference>
<dbReference type="InterPro" id="IPR001497">
    <property type="entry name" value="MethylDNA_cys_MeTrfase_AS"/>
</dbReference>
<gene>
    <name evidence="6" type="ordered locus">M301_1122</name>
</gene>
<dbReference type="PROSITE" id="PS50042">
    <property type="entry name" value="CNMP_BINDING_3"/>
    <property type="match status" value="2"/>
</dbReference>
<dbReference type="Gene3D" id="3.50.50.60">
    <property type="entry name" value="FAD/NAD(P)-binding domain"/>
    <property type="match status" value="2"/>
</dbReference>
<accession>D7DQD5</accession>
<feature type="domain" description="Cyclic nucleotide-binding" evidence="4">
    <location>
        <begin position="367"/>
        <end position="484"/>
    </location>
</feature>
<dbReference type="PROSITE" id="PS00374">
    <property type="entry name" value="MGMT"/>
    <property type="match status" value="1"/>
</dbReference>
<organism evidence="6 7">
    <name type="scientific">Methylotenera versatilis (strain 301)</name>
    <dbReference type="NCBI Taxonomy" id="666681"/>
    <lineage>
        <taxon>Bacteria</taxon>
        <taxon>Pseudomonadati</taxon>
        <taxon>Pseudomonadota</taxon>
        <taxon>Betaproteobacteria</taxon>
        <taxon>Nitrosomonadales</taxon>
        <taxon>Methylophilaceae</taxon>
        <taxon>Methylotenera</taxon>
    </lineage>
</organism>
<evidence type="ECO:0000256" key="2">
    <source>
        <dbReference type="ARBA" id="ARBA00023004"/>
    </source>
</evidence>
<dbReference type="Proteomes" id="UP000000383">
    <property type="component" value="Chromosome"/>
</dbReference>
<dbReference type="Pfam" id="PF13738">
    <property type="entry name" value="Pyr_redox_3"/>
    <property type="match status" value="1"/>
</dbReference>
<evidence type="ECO:0000313" key="6">
    <source>
        <dbReference type="EMBL" id="ADI29506.1"/>
    </source>
</evidence>
<evidence type="ECO:0000256" key="3">
    <source>
        <dbReference type="ARBA" id="ARBA00023014"/>
    </source>
</evidence>
<dbReference type="eggNOG" id="COG0664">
    <property type="taxonomic scope" value="Bacteria"/>
</dbReference>
<dbReference type="PANTHER" id="PTHR24567">
    <property type="entry name" value="CRP FAMILY TRANSCRIPTIONAL REGULATORY PROTEIN"/>
    <property type="match status" value="1"/>
</dbReference>
<dbReference type="GO" id="GO:0003908">
    <property type="term" value="F:methylated-DNA-[protein]-cysteine S-methyltransferase activity"/>
    <property type="evidence" value="ECO:0007669"/>
    <property type="project" value="InterPro"/>
</dbReference>
<dbReference type="STRING" id="666681.M301_1122"/>
<evidence type="ECO:0000313" key="7">
    <source>
        <dbReference type="Proteomes" id="UP000000383"/>
    </source>
</evidence>
<feature type="domain" description="4Fe-4S ferredoxin-type" evidence="5">
    <location>
        <begin position="651"/>
        <end position="683"/>
    </location>
</feature>
<dbReference type="KEGG" id="meh:M301_1122"/>
<dbReference type="PRINTS" id="PR00469">
    <property type="entry name" value="PNDRDTASEII"/>
</dbReference>
<dbReference type="PRINTS" id="PR00368">
    <property type="entry name" value="FADPNR"/>
</dbReference>
<reference evidence="6 7" key="2">
    <citation type="journal article" date="2011" name="J. Bacteriol.">
        <title>Genomes of three methylotrophs from a single niche uncover genetic and metabolic divergence of Methylophilaceae.</title>
        <authorList>
            <person name="Lapidus A."/>
            <person name="Clum A."/>
            <person name="Labutti K."/>
            <person name="Kaluzhnaya M.G."/>
            <person name="Lim S."/>
            <person name="Beck D.A."/>
            <person name="Glavina Del Rio T."/>
            <person name="Nolan M."/>
            <person name="Mavromatis K."/>
            <person name="Huntemann M."/>
            <person name="Lucas S."/>
            <person name="Lidstrom M.E."/>
            <person name="Ivanova N."/>
            <person name="Chistoserdova L."/>
        </authorList>
    </citation>
    <scope>NUCLEOTIDE SEQUENCE [LARGE SCALE GENOMIC DNA]</scope>
    <source>
        <strain evidence="6 7">301</strain>
    </source>
</reference>
<dbReference type="HOGENOM" id="CLU_017501_0_0_4"/>
<dbReference type="SMART" id="SM00100">
    <property type="entry name" value="cNMP"/>
    <property type="match status" value="2"/>
</dbReference>
<dbReference type="InterPro" id="IPR050397">
    <property type="entry name" value="Env_Response_Regulators"/>
</dbReference>
<dbReference type="GO" id="GO:0051536">
    <property type="term" value="F:iron-sulfur cluster binding"/>
    <property type="evidence" value="ECO:0007669"/>
    <property type="project" value="UniProtKB-KW"/>
</dbReference>
<dbReference type="SUPFAM" id="SSF51206">
    <property type="entry name" value="cAMP-binding domain-like"/>
    <property type="match status" value="2"/>
</dbReference>
<reference evidence="7" key="1">
    <citation type="submission" date="2010-05" db="EMBL/GenBank/DDBJ databases">
        <title>Complete sequence of Methylotenera sp. 301.</title>
        <authorList>
            <person name="Lucas S."/>
            <person name="Copeland A."/>
            <person name="Lapidus A."/>
            <person name="Cheng J.-F."/>
            <person name="Bruce D."/>
            <person name="Goodwin L."/>
            <person name="Pitluck S."/>
            <person name="Clum A."/>
            <person name="Land M."/>
            <person name="Hauser L."/>
            <person name="Kyrpides N."/>
            <person name="Ivanova N."/>
            <person name="Chistoservova L."/>
            <person name="Kalyuzhnaya M."/>
            <person name="Woyke T."/>
        </authorList>
    </citation>
    <scope>NUCLEOTIDE SEQUENCE [LARGE SCALE GENOMIC DNA]</scope>
    <source>
        <strain evidence="7">301</strain>
    </source>
</reference>
<dbReference type="Gene3D" id="2.60.120.10">
    <property type="entry name" value="Jelly Rolls"/>
    <property type="match status" value="2"/>
</dbReference>
<dbReference type="PANTHER" id="PTHR24567:SF74">
    <property type="entry name" value="HTH-TYPE TRANSCRIPTIONAL REGULATOR ARCR"/>
    <property type="match status" value="1"/>
</dbReference>
<evidence type="ECO:0000256" key="1">
    <source>
        <dbReference type="ARBA" id="ARBA00022723"/>
    </source>
</evidence>
<dbReference type="InterPro" id="IPR036188">
    <property type="entry name" value="FAD/NAD-bd_sf"/>
</dbReference>
<dbReference type="PROSITE" id="PS51379">
    <property type="entry name" value="4FE4S_FER_2"/>
    <property type="match status" value="2"/>
</dbReference>
<protein>
    <submittedName>
        <fullName evidence="6">Cyclic nucleotide-binding protein</fullName>
    </submittedName>
</protein>
<dbReference type="PROSITE" id="PS00198">
    <property type="entry name" value="4FE4S_FER_1"/>
    <property type="match status" value="1"/>
</dbReference>
<dbReference type="EMBL" id="CP002056">
    <property type="protein sequence ID" value="ADI29506.1"/>
    <property type="molecule type" value="Genomic_DNA"/>
</dbReference>
<dbReference type="InterPro" id="IPR017896">
    <property type="entry name" value="4Fe4S_Fe-S-bd"/>
</dbReference>
<dbReference type="Pfam" id="PF00027">
    <property type="entry name" value="cNMP_binding"/>
    <property type="match status" value="2"/>
</dbReference>
<dbReference type="GO" id="GO:0046872">
    <property type="term" value="F:metal ion binding"/>
    <property type="evidence" value="ECO:0007669"/>
    <property type="project" value="UniProtKB-KW"/>
</dbReference>
<dbReference type="SUPFAM" id="SSF54862">
    <property type="entry name" value="4Fe-4S ferredoxins"/>
    <property type="match status" value="1"/>
</dbReference>
<dbReference type="eggNOG" id="COG1142">
    <property type="taxonomic scope" value="Bacteria"/>
</dbReference>
<dbReference type="InterPro" id="IPR014710">
    <property type="entry name" value="RmlC-like_jellyroll"/>
</dbReference>
<keyword evidence="3" id="KW-0411">Iron-sulfur</keyword>
<keyword evidence="2" id="KW-0408">Iron</keyword>
<dbReference type="eggNOG" id="COG0492">
    <property type="taxonomic scope" value="Bacteria"/>
</dbReference>
<dbReference type="GO" id="GO:0005829">
    <property type="term" value="C:cytosol"/>
    <property type="evidence" value="ECO:0007669"/>
    <property type="project" value="TreeGrafter"/>
</dbReference>
<feature type="domain" description="Cyclic nucleotide-binding" evidence="4">
    <location>
        <begin position="490"/>
        <end position="609"/>
    </location>
</feature>
<feature type="domain" description="4Fe-4S ferredoxin-type" evidence="5">
    <location>
        <begin position="720"/>
        <end position="748"/>
    </location>
</feature>
<dbReference type="InterPro" id="IPR017900">
    <property type="entry name" value="4Fe4S_Fe_S_CS"/>
</dbReference>
<dbReference type="CDD" id="cd16367">
    <property type="entry name" value="DMSOR_beta_like"/>
    <property type="match status" value="1"/>
</dbReference>
<evidence type="ECO:0000259" key="5">
    <source>
        <dbReference type="PROSITE" id="PS51379"/>
    </source>
</evidence>
<sequence length="833" mass="91375">MPKNVISKQVPMLEHFNTIIIGSGPSGLSAAVRATEQKLSYLLLEAEQEPASTIRSYLRGKLVMSEPRALPIRSPLPFTASLRETVLDTWEKTIIDYNLNIRYGSKVTGIHRREKWLELELADGSQVTADHMVLAIGVQGNLRQLQIPGGDVPQVQYQLDDPQAYQDETIVVIGGGDSGVENALALTGRNQIIILNRADDFSNCKESNLSQLTEARKRGALDWLLETRPQAIEVNTKGEFPITVVANTPNGIERIPCHRVIARLGALPSRPLLEGFGVGFPTDDLAALPLLSSHYESSVPGLYIIGALAGYPLIKQGINQGYEVIEYILGNPVEPADTALLRDKFASFCNDRGVDDVLEKIRKSVPLLKMLTTLQLRELVLQSNILQPEPGDIIFKRNDYSTTFFFIIEGDLDVLIDEDDIPDAKLTTGQFFGEMALVSGRRRAGTVRARTKCVLIETPRRVMQKLVDSVQSMRRVLNEVAIKWVVHVCIGLTLSEEDLNNLASHATLKSYAAGEELFHEGDQADGLYLIQSGSVTVSRMIGGREVVLFYVAAGNYVGEMSLVSGEPRYATVRAAVATEAVLIDAGRMNDIIARNPEIRSELDARYLKHLQDQEKRQQLETTDNPGSLGNQSTPSNLISFLIQQGVGEATDVLLIDESLCVRCNYCEDACADTHGGATRLDRDAGPIFANIRVPTSCRHCEHPHCMKDCPPDAIHRAPHGEVYIDDSCIGCGNCQQNCPYDVIQMAVIQDQPERSIWQILLGIQPKALPIVGGSKVAVKCDMCKDIKEGPVCVRACPVGAALRVNPEELLNYAGGSNTDSVTNEVFLTESDGN</sequence>
<dbReference type="InterPro" id="IPR000595">
    <property type="entry name" value="cNMP-bd_dom"/>
</dbReference>
<dbReference type="CDD" id="cd00038">
    <property type="entry name" value="CAP_ED"/>
    <property type="match status" value="2"/>
</dbReference>
<keyword evidence="7" id="KW-1185">Reference proteome</keyword>
<proteinExistence type="predicted"/>
<dbReference type="InterPro" id="IPR018490">
    <property type="entry name" value="cNMP-bd_dom_sf"/>
</dbReference>